<gene>
    <name evidence="2" type="ORF">UFOVP200_18</name>
</gene>
<dbReference type="EMBL" id="LR798246">
    <property type="protein sequence ID" value="CAB5216932.1"/>
    <property type="molecule type" value="Genomic_DNA"/>
</dbReference>
<protein>
    <submittedName>
        <fullName evidence="2">Uncharacterized protein</fullName>
    </submittedName>
</protein>
<sequence length="927" mass="103316">MSEDKTVLLSIKLDTGDLKKNSEEASKKLEELKIKQSILKNESKQGTVEYAKLSAEIKAQNQILTQSSKAIEINERLGNKQNLSLKEQAELLSAGKVALRNLTAEEIANTEAGQQLNKEVSDLNESLKKSEKAYGDNQREVGNYDKGIQGLKAELKALKSQMVGLDAGSEEYQQASQKAGELGDKIKEVNENVKASSGGTGFEKLSNNLGLVKNDLMNLDFAGVSEKMKQMAVISRGMTFKEVIGGLKNMGSSLLSLGKAILANPLFLMVGAIVAVVGALKMWSDYTSEQAVKAQEKHTKSLERNIESIKERQKWLEKTSELELRRAELEGKSAKEIGDLKLKLLKESNQNQLSEIKASETLKRNLSNTIAGIEEGERKDNLKKQYDDIEKSHLELTNENQLYEDKKRNLIIENNNAIRDEQKTSNAKRLDDEKENAQKRLDFLNKLADLQLSNEDKANENSYKILEAKYKAMSELTENSVQDLLDIEKMKNSELDSLDIETKNDALARQKENYKREIKEADGNKKLIIEINKKNQLEIEAIDFEFSNKKKERDAKSVKDTEDFQKAKLESERKANLELKLINSELNLLKSKGLDTEKQAFLDYQNAKIEVLQENAKKEIELNNLVGIEAEKVNSQLLLDTKKIQNEEYKEKEKTEDKKTEKTLTAEEERIQKTTTLALSSAMQLSDAISQVQQSQIQNELTNDQNKYDDKTKLLKEQLDANLITEAEYNVQKSAIDVDFKTQESKLKTEAFKKEKEANIIKATMNTAIGVAGALPNIPLSILAGVLGAVQIGLIASQPVPKFAKGGTFGGNSHTNGGTKGYFSDGTQIEVEKDENFYILNKNASRHINGLSNLNQQFGGIPLMANGGAVISSGITATNITSNIDSQLTAQNELLRMINLMPKPVVIVQDINDAQGNLISIENRANF</sequence>
<proteinExistence type="predicted"/>
<keyword evidence="1" id="KW-0175">Coiled coil</keyword>
<evidence type="ECO:0000256" key="1">
    <source>
        <dbReference type="SAM" id="Coils"/>
    </source>
</evidence>
<name>A0A6J7WIG4_9CAUD</name>
<feature type="coiled-coil region" evidence="1">
    <location>
        <begin position="15"/>
        <end position="42"/>
    </location>
</feature>
<feature type="coiled-coil region" evidence="1">
    <location>
        <begin position="379"/>
        <end position="447"/>
    </location>
</feature>
<organism evidence="2">
    <name type="scientific">uncultured Caudovirales phage</name>
    <dbReference type="NCBI Taxonomy" id="2100421"/>
    <lineage>
        <taxon>Viruses</taxon>
        <taxon>Duplodnaviria</taxon>
        <taxon>Heunggongvirae</taxon>
        <taxon>Uroviricota</taxon>
        <taxon>Caudoviricetes</taxon>
        <taxon>Peduoviridae</taxon>
        <taxon>Maltschvirus</taxon>
        <taxon>Maltschvirus maltsch</taxon>
    </lineage>
</organism>
<accession>A0A6J7WIG4</accession>
<feature type="coiled-coil region" evidence="1">
    <location>
        <begin position="292"/>
        <end position="332"/>
    </location>
</feature>
<feature type="coiled-coil region" evidence="1">
    <location>
        <begin position="497"/>
        <end position="524"/>
    </location>
</feature>
<reference evidence="2" key="1">
    <citation type="submission" date="2020-05" db="EMBL/GenBank/DDBJ databases">
        <authorList>
            <person name="Chiriac C."/>
            <person name="Salcher M."/>
            <person name="Ghai R."/>
            <person name="Kavagutti S V."/>
        </authorList>
    </citation>
    <scope>NUCLEOTIDE SEQUENCE</scope>
</reference>
<evidence type="ECO:0000313" key="2">
    <source>
        <dbReference type="EMBL" id="CAB5216932.1"/>
    </source>
</evidence>